<dbReference type="OMA" id="YREFCNR"/>
<evidence type="ECO:0000313" key="3">
    <source>
        <dbReference type="Proteomes" id="UP000054270"/>
    </source>
</evidence>
<dbReference type="OrthoDB" id="5422068at2759"/>
<dbReference type="Gene3D" id="3.90.1590.10">
    <property type="entry name" value="glutathione-dependent formaldehyde- activating enzyme (gfa)"/>
    <property type="match status" value="2"/>
</dbReference>
<feature type="region of interest" description="Disordered" evidence="1">
    <location>
        <begin position="61"/>
        <end position="91"/>
    </location>
</feature>
<proteinExistence type="predicted"/>
<dbReference type="InterPro" id="IPR011057">
    <property type="entry name" value="Mss4-like_sf"/>
</dbReference>
<keyword evidence="3" id="KW-1185">Reference proteome</keyword>
<dbReference type="PANTHER" id="PTHR33337:SF40">
    <property type="entry name" value="CENP-V_GFA DOMAIN-CONTAINING PROTEIN-RELATED"/>
    <property type="match status" value="1"/>
</dbReference>
<sequence>MTTYVNASCHCELNAFRVAFDTASLPIFNDICHCSTCRHSSGQMAGQYVPIKGIPLQRTSGLSVHSSRSPSRLESLDDSEDSDTSHKFSHHGNIVRAPKANGLLAPPSISIVHAETAYELSDLTAYNSSPNVTRYFCKSCSAHIFWVLHKSDGDIWTVSVGILDKVAGIVKVGHHEWIGDTVDGGIADHLRVVDGLTLPRYKERKGSEELPFPWRAAEYAPSIPDEGGHGKPADRLKGFCHCGTISFEITRPSEESLTPTAAYPDLIYPYGGSRLSKINNVNDDKWWLRPLAFASPTKYLAGHCMCTFCRFTSGYEIQSWAFIPLANIMRAGTDIPLCFENESERPKGLKQYISSPGEYTEFCGVCGATAFSWQAGTTDLVHVSVGLLDETKEGARSDGWLEWHRERVSYGEKALDTAVAQGLAEGLKAVAL</sequence>
<dbReference type="PANTHER" id="PTHR33337">
    <property type="entry name" value="GFA DOMAIN-CONTAINING PROTEIN"/>
    <property type="match status" value="1"/>
</dbReference>
<dbReference type="STRING" id="945553.A0A0D2P306"/>
<dbReference type="Gene3D" id="2.170.150.70">
    <property type="match status" value="1"/>
</dbReference>
<protein>
    <submittedName>
        <fullName evidence="2">Uncharacterized protein</fullName>
    </submittedName>
</protein>
<evidence type="ECO:0000313" key="2">
    <source>
        <dbReference type="EMBL" id="KJA14955.1"/>
    </source>
</evidence>
<evidence type="ECO:0000256" key="1">
    <source>
        <dbReference type="SAM" id="MobiDB-lite"/>
    </source>
</evidence>
<dbReference type="AlphaFoldDB" id="A0A0D2P306"/>
<gene>
    <name evidence="2" type="ORF">HYPSUDRAFT_220234</name>
</gene>
<accession>A0A0D2P306</accession>
<dbReference type="Proteomes" id="UP000054270">
    <property type="component" value="Unassembled WGS sequence"/>
</dbReference>
<dbReference type="EMBL" id="KN817659">
    <property type="protein sequence ID" value="KJA14955.1"/>
    <property type="molecule type" value="Genomic_DNA"/>
</dbReference>
<feature type="compositionally biased region" description="Low complexity" evidence="1">
    <location>
        <begin position="61"/>
        <end position="73"/>
    </location>
</feature>
<reference evidence="3" key="1">
    <citation type="submission" date="2014-04" db="EMBL/GenBank/DDBJ databases">
        <title>Evolutionary Origins and Diversification of the Mycorrhizal Mutualists.</title>
        <authorList>
            <consortium name="DOE Joint Genome Institute"/>
            <consortium name="Mycorrhizal Genomics Consortium"/>
            <person name="Kohler A."/>
            <person name="Kuo A."/>
            <person name="Nagy L.G."/>
            <person name="Floudas D."/>
            <person name="Copeland A."/>
            <person name="Barry K.W."/>
            <person name="Cichocki N."/>
            <person name="Veneault-Fourrey C."/>
            <person name="LaButti K."/>
            <person name="Lindquist E.A."/>
            <person name="Lipzen A."/>
            <person name="Lundell T."/>
            <person name="Morin E."/>
            <person name="Murat C."/>
            <person name="Riley R."/>
            <person name="Ohm R."/>
            <person name="Sun H."/>
            <person name="Tunlid A."/>
            <person name="Henrissat B."/>
            <person name="Grigoriev I.V."/>
            <person name="Hibbett D.S."/>
            <person name="Martin F."/>
        </authorList>
    </citation>
    <scope>NUCLEOTIDE SEQUENCE [LARGE SCALE GENOMIC DNA]</scope>
    <source>
        <strain evidence="3">FD-334 SS-4</strain>
    </source>
</reference>
<dbReference type="SUPFAM" id="SSF51316">
    <property type="entry name" value="Mss4-like"/>
    <property type="match status" value="3"/>
</dbReference>
<name>A0A0D2P306_HYPSF</name>
<organism evidence="2 3">
    <name type="scientific">Hypholoma sublateritium (strain FD-334 SS-4)</name>
    <dbReference type="NCBI Taxonomy" id="945553"/>
    <lineage>
        <taxon>Eukaryota</taxon>
        <taxon>Fungi</taxon>
        <taxon>Dikarya</taxon>
        <taxon>Basidiomycota</taxon>
        <taxon>Agaricomycotina</taxon>
        <taxon>Agaricomycetes</taxon>
        <taxon>Agaricomycetidae</taxon>
        <taxon>Agaricales</taxon>
        <taxon>Agaricineae</taxon>
        <taxon>Strophariaceae</taxon>
        <taxon>Hypholoma</taxon>
    </lineage>
</organism>